<dbReference type="Proteomes" id="UP000286510">
    <property type="component" value="Unassembled WGS sequence"/>
</dbReference>
<protein>
    <recommendedName>
        <fullName evidence="4">BZIP domain-containing protein</fullName>
    </recommendedName>
</protein>
<evidence type="ECO:0000256" key="1">
    <source>
        <dbReference type="SAM" id="MobiDB-lite"/>
    </source>
</evidence>
<proteinExistence type="predicted"/>
<evidence type="ECO:0008006" key="4">
    <source>
        <dbReference type="Google" id="ProtNLM"/>
    </source>
</evidence>
<gene>
    <name evidence="2" type="ORF">DYB26_003138</name>
</gene>
<feature type="compositionally biased region" description="Polar residues" evidence="1">
    <location>
        <begin position="46"/>
        <end position="65"/>
    </location>
</feature>
<dbReference type="EMBL" id="QUTF01013615">
    <property type="protein sequence ID" value="RHZ16979.1"/>
    <property type="molecule type" value="Genomic_DNA"/>
</dbReference>
<accession>A0A418EPP6</accession>
<sequence length="720" mass="79348">MAPHQQQPPPPSCYESHALSLDYGSLDADLFLDAVDSEPFVPYSAGVSSNGSTCRSNTPYDSSRSGPVVDSKPAPTLAKKGEKRKQQIREASRRCRIKQKDEVAYLRLRVNEMEQVLRDLSASSSSALSTATSDKDAEVSSLRRHNQHLTLALEHTTKQLRFIQTLMQETIHTATSLSTSPPPRPSSQPAPSEEPVHADKANAMAALAATAAAGLMSFVVEKGVQVMSISSINWVGDVWMEGSQVRFALTKSFSGAMSRTDMADRVWRATTALPRCGTSHYTLISQECVMDIHPSSLRVMRRVESLMEMRLLEHWSVVFRHEVDAHSTLVGSQSVAPFSSAQYTLGKEQQGILVTTTDDAVHAELRGMYECVGVPESEVAARVSKDILSILVLAESTLVGANVVPGREVPRENINLHQQQPIPPPERQSRPKKDPNVFVKITASIVKSKVPSLFAPSGSTVHVIEVTNNVTNQSFKIGKTFSDFDLHVKHLQLLLVTQHSECDNAACPTLLPRTKDAMPPRTLMSRTPEVTRRREESFQNLLDLWTSFINSSRQSTCRTALADIPNALIVFLFDGAKMHKWRFWVPPSRSTRGKRVPSAVLDDVMRLAEEERQKAAAAIADIEDDAASKEGVADNDTILSVLRKCGSNVSADDITPDEDEQLANHLQTLRIALHQVDTLDQLAQVETEILEMIRQQRTRLVASAAEALQNYEGSGVKLSL</sequence>
<name>A0A418EPP6_APHAT</name>
<feature type="region of interest" description="Disordered" evidence="1">
    <location>
        <begin position="43"/>
        <end position="93"/>
    </location>
</feature>
<reference evidence="2 3" key="1">
    <citation type="submission" date="2018-08" db="EMBL/GenBank/DDBJ databases">
        <title>Aphanomyces genome sequencing and annotation.</title>
        <authorList>
            <person name="Minardi D."/>
            <person name="Oidtmann B."/>
            <person name="Van Der Giezen M."/>
            <person name="Studholme D.J."/>
        </authorList>
    </citation>
    <scope>NUCLEOTIDE SEQUENCE [LARGE SCALE GENOMIC DNA]</scope>
    <source>
        <strain evidence="2 3">FDL457</strain>
    </source>
</reference>
<comment type="caution">
    <text evidence="2">The sequence shown here is derived from an EMBL/GenBank/DDBJ whole genome shotgun (WGS) entry which is preliminary data.</text>
</comment>
<feature type="compositionally biased region" description="Low complexity" evidence="1">
    <location>
        <begin position="122"/>
        <end position="132"/>
    </location>
</feature>
<feature type="compositionally biased region" description="Basic and acidic residues" evidence="1">
    <location>
        <begin position="84"/>
        <end position="93"/>
    </location>
</feature>
<organism evidence="2 3">
    <name type="scientific">Aphanomyces astaci</name>
    <name type="common">Crayfish plague agent</name>
    <dbReference type="NCBI Taxonomy" id="112090"/>
    <lineage>
        <taxon>Eukaryota</taxon>
        <taxon>Sar</taxon>
        <taxon>Stramenopiles</taxon>
        <taxon>Oomycota</taxon>
        <taxon>Saprolegniomycetes</taxon>
        <taxon>Saprolegniales</taxon>
        <taxon>Verrucalvaceae</taxon>
        <taxon>Aphanomyces</taxon>
    </lineage>
</organism>
<dbReference type="VEuPathDB" id="FungiDB:H257_01638"/>
<evidence type="ECO:0000313" key="3">
    <source>
        <dbReference type="Proteomes" id="UP000286510"/>
    </source>
</evidence>
<feature type="region of interest" description="Disordered" evidence="1">
    <location>
        <begin position="412"/>
        <end position="434"/>
    </location>
</feature>
<dbReference type="AlphaFoldDB" id="A0A418EPP6"/>
<feature type="region of interest" description="Disordered" evidence="1">
    <location>
        <begin position="174"/>
        <end position="197"/>
    </location>
</feature>
<dbReference type="VEuPathDB" id="FungiDB:H257_02183"/>
<evidence type="ECO:0000313" key="2">
    <source>
        <dbReference type="EMBL" id="RHZ16979.1"/>
    </source>
</evidence>
<feature type="region of interest" description="Disordered" evidence="1">
    <location>
        <begin position="122"/>
        <end position="141"/>
    </location>
</feature>
<dbReference type="CDD" id="cd14686">
    <property type="entry name" value="bZIP"/>
    <property type="match status" value="1"/>
</dbReference>